<keyword evidence="2" id="KW-1185">Reference proteome</keyword>
<dbReference type="EMBL" id="RJUL01000014">
    <property type="protein sequence ID" value="ROQ18851.1"/>
    <property type="molecule type" value="Genomic_DNA"/>
</dbReference>
<dbReference type="NCBIfam" id="TIGR01683">
    <property type="entry name" value="thiS"/>
    <property type="match status" value="1"/>
</dbReference>
<accession>A0A3N1NTT0</accession>
<name>A0A3N1NTT0_9GAMM</name>
<dbReference type="InterPro" id="IPR010035">
    <property type="entry name" value="Thi_S"/>
</dbReference>
<dbReference type="RefSeq" id="WP_123422671.1">
    <property type="nucleotide sequence ID" value="NZ_RJUL01000014.1"/>
</dbReference>
<dbReference type="InterPro" id="IPR003749">
    <property type="entry name" value="ThiS/MoaD-like"/>
</dbReference>
<dbReference type="STRING" id="584787.GCA_001247655_01316"/>
<gene>
    <name evidence="1" type="ORF">EDC28_1144</name>
</gene>
<dbReference type="PANTHER" id="PTHR34472:SF1">
    <property type="entry name" value="SULFUR CARRIER PROTEIN THIS"/>
    <property type="match status" value="1"/>
</dbReference>
<proteinExistence type="predicted"/>
<dbReference type="PANTHER" id="PTHR34472">
    <property type="entry name" value="SULFUR CARRIER PROTEIN THIS"/>
    <property type="match status" value="1"/>
</dbReference>
<dbReference type="Gene3D" id="3.10.20.30">
    <property type="match status" value="1"/>
</dbReference>
<dbReference type="InterPro" id="IPR016155">
    <property type="entry name" value="Mopterin_synth/thiamin_S_b"/>
</dbReference>
<dbReference type="InterPro" id="IPR012675">
    <property type="entry name" value="Beta-grasp_dom_sf"/>
</dbReference>
<dbReference type="Pfam" id="PF02597">
    <property type="entry name" value="ThiS"/>
    <property type="match status" value="1"/>
</dbReference>
<evidence type="ECO:0000313" key="2">
    <source>
        <dbReference type="Proteomes" id="UP000268033"/>
    </source>
</evidence>
<reference evidence="1 2" key="1">
    <citation type="submission" date="2018-11" db="EMBL/GenBank/DDBJ databases">
        <title>Genomic Encyclopedia of Type Strains, Phase IV (KMG-IV): sequencing the most valuable type-strain genomes for metagenomic binning, comparative biology and taxonomic classification.</title>
        <authorList>
            <person name="Goeker M."/>
        </authorList>
    </citation>
    <scope>NUCLEOTIDE SEQUENCE [LARGE SCALE GENOMIC DNA]</scope>
    <source>
        <strain evidence="1 2">DSM 21945</strain>
    </source>
</reference>
<dbReference type="AlphaFoldDB" id="A0A3N1NTT0"/>
<dbReference type="SUPFAM" id="SSF54285">
    <property type="entry name" value="MoaD/ThiS"/>
    <property type="match status" value="1"/>
</dbReference>
<sequence>MFIELNGKRLLVTGTQPLERLLENHQAKPPYAVAVNGRFVPKGQYAALYIKEGDRIEVLAPMEGG</sequence>
<dbReference type="CDD" id="cd00565">
    <property type="entry name" value="Ubl_ThiS"/>
    <property type="match status" value="1"/>
</dbReference>
<protein>
    <submittedName>
        <fullName evidence="1">Sulfur carrier protein</fullName>
    </submittedName>
</protein>
<organism evidence="1 2">
    <name type="scientific">Gallaecimonas pentaromativorans</name>
    <dbReference type="NCBI Taxonomy" id="584787"/>
    <lineage>
        <taxon>Bacteria</taxon>
        <taxon>Pseudomonadati</taxon>
        <taxon>Pseudomonadota</taxon>
        <taxon>Gammaproteobacteria</taxon>
        <taxon>Enterobacterales</taxon>
        <taxon>Gallaecimonadaceae</taxon>
        <taxon>Gallaecimonas</taxon>
    </lineage>
</organism>
<dbReference type="Proteomes" id="UP000268033">
    <property type="component" value="Unassembled WGS sequence"/>
</dbReference>
<comment type="caution">
    <text evidence="1">The sequence shown here is derived from an EMBL/GenBank/DDBJ whole genome shotgun (WGS) entry which is preliminary data.</text>
</comment>
<evidence type="ECO:0000313" key="1">
    <source>
        <dbReference type="EMBL" id="ROQ18851.1"/>
    </source>
</evidence>